<accession>A0ABR6PY09</accession>
<reference evidence="1 2" key="1">
    <citation type="submission" date="2020-08" db="EMBL/GenBank/DDBJ databases">
        <title>Functional genomics of gut bacteria from endangered species of beetles.</title>
        <authorList>
            <person name="Carlos-Shanley C."/>
        </authorList>
    </citation>
    <scope>NUCLEOTIDE SEQUENCE [LARGE SCALE GENOMIC DNA]</scope>
    <source>
        <strain evidence="1 2">S00068</strain>
    </source>
</reference>
<name>A0ABR6PY09_9FLAO</name>
<comment type="caution">
    <text evidence="1">The sequence shown here is derived from an EMBL/GenBank/DDBJ whole genome shotgun (WGS) entry which is preliminary data.</text>
</comment>
<dbReference type="RefSeq" id="WP_184553981.1">
    <property type="nucleotide sequence ID" value="NZ_JACHKS010000001.1"/>
</dbReference>
<gene>
    <name evidence="1" type="ORF">HNP24_001296</name>
</gene>
<evidence type="ECO:0000313" key="1">
    <source>
        <dbReference type="EMBL" id="MBB6330346.1"/>
    </source>
</evidence>
<dbReference type="Pfam" id="PF14253">
    <property type="entry name" value="AbiH"/>
    <property type="match status" value="1"/>
</dbReference>
<dbReference type="InterPro" id="IPR025935">
    <property type="entry name" value="AbiH"/>
</dbReference>
<organism evidence="1 2">
    <name type="scientific">Chryseobacterium sediminis</name>
    <dbReference type="NCBI Taxonomy" id="1679494"/>
    <lineage>
        <taxon>Bacteria</taxon>
        <taxon>Pseudomonadati</taxon>
        <taxon>Bacteroidota</taxon>
        <taxon>Flavobacteriia</taxon>
        <taxon>Flavobacteriales</taxon>
        <taxon>Weeksellaceae</taxon>
        <taxon>Chryseobacterium group</taxon>
        <taxon>Chryseobacterium</taxon>
    </lineage>
</organism>
<dbReference type="EMBL" id="JACHKS010000001">
    <property type="protein sequence ID" value="MBB6330346.1"/>
    <property type="molecule type" value="Genomic_DNA"/>
</dbReference>
<protein>
    <recommendedName>
        <fullName evidence="3">Bacteriophage abortive infection AbiH</fullName>
    </recommendedName>
</protein>
<evidence type="ECO:0008006" key="3">
    <source>
        <dbReference type="Google" id="ProtNLM"/>
    </source>
</evidence>
<proteinExistence type="predicted"/>
<dbReference type="Proteomes" id="UP000587367">
    <property type="component" value="Unassembled WGS sequence"/>
</dbReference>
<keyword evidence="2" id="KW-1185">Reference proteome</keyword>
<sequence length="432" mass="51143">MNRIILIGNGFDLAHGMPTSYGAFINDYWGNKRKDVLDKKYYGNTYRDDNITIERVPSLSYHEAAKGESEYKSFLTSLRFNKSFIKYQNKFLEILTERNNSLNWVDIEKEYYSLLKKSYKELSAKRYDISNLNKHFQAIESLLEEYLTKIETEFNKSFASTAEEMSLKNSIQEVIYSDFNFRDFSESSVNQLTEEIFQDIYSEIKNLDPNKIDIQERLSDREKRLYKVLSNLDDKETKTNIKKLLKSEASANYFRYRPDEVLFLNFNYTSTEIHYHTPPTDKEFENDISIDVIHIHGILNNKTDNKIIFGFGDEIDKDYLEIEDLDDNEYLQNIKSMKYLESDSYKRLLEFINSNNYQVFIFGHSCGISDRTLLNTLFEHKNCSSVKPYYRQKNDGTDNYSEMIRNISRNFTDKASMRDKVVNKKFTEALFK</sequence>
<evidence type="ECO:0000313" key="2">
    <source>
        <dbReference type="Proteomes" id="UP000587367"/>
    </source>
</evidence>